<dbReference type="EMBL" id="JBHFFA010000003">
    <property type="protein sequence ID" value="KAL2635359.1"/>
    <property type="molecule type" value="Genomic_DNA"/>
</dbReference>
<gene>
    <name evidence="1" type="ORF">R1flu_006838</name>
</gene>
<name>A0ABD1YX57_9MARC</name>
<evidence type="ECO:0000313" key="2">
    <source>
        <dbReference type="Proteomes" id="UP001605036"/>
    </source>
</evidence>
<organism evidence="1 2">
    <name type="scientific">Riccia fluitans</name>
    <dbReference type="NCBI Taxonomy" id="41844"/>
    <lineage>
        <taxon>Eukaryota</taxon>
        <taxon>Viridiplantae</taxon>
        <taxon>Streptophyta</taxon>
        <taxon>Embryophyta</taxon>
        <taxon>Marchantiophyta</taxon>
        <taxon>Marchantiopsida</taxon>
        <taxon>Marchantiidae</taxon>
        <taxon>Marchantiales</taxon>
        <taxon>Ricciaceae</taxon>
        <taxon>Riccia</taxon>
    </lineage>
</organism>
<dbReference type="AlphaFoldDB" id="A0ABD1YX57"/>
<dbReference type="Proteomes" id="UP001605036">
    <property type="component" value="Unassembled WGS sequence"/>
</dbReference>
<comment type="caution">
    <text evidence="1">The sequence shown here is derived from an EMBL/GenBank/DDBJ whole genome shotgun (WGS) entry which is preliminary data.</text>
</comment>
<keyword evidence="2" id="KW-1185">Reference proteome</keyword>
<accession>A0ABD1YX57</accession>
<reference evidence="1 2" key="1">
    <citation type="submission" date="2024-09" db="EMBL/GenBank/DDBJ databases">
        <title>Chromosome-scale assembly of Riccia fluitans.</title>
        <authorList>
            <person name="Paukszto L."/>
            <person name="Sawicki J."/>
            <person name="Karawczyk K."/>
            <person name="Piernik-Szablinska J."/>
            <person name="Szczecinska M."/>
            <person name="Mazdziarz M."/>
        </authorList>
    </citation>
    <scope>NUCLEOTIDE SEQUENCE [LARGE SCALE GENOMIC DNA]</scope>
    <source>
        <strain evidence="1">Rf_01</strain>
        <tissue evidence="1">Aerial parts of the thallus</tissue>
    </source>
</reference>
<sequence>MSAHFAIHSATAIFVSSRALTISQIKLPKVAAQAEESLHESSSVLDSPLKKLDIPEFKMVDRICEGDFDDSNRIERIAQHNGQGPGIASQLVTLPFSMIRGGYNLMYGAVGLGMWVAGGMISYSLQALGLGVGVAGDRRSRSLLPMPPSGTSKANAFVCSYGADQGQVGQHRADQATKLASYPL</sequence>
<proteinExistence type="predicted"/>
<protein>
    <submittedName>
        <fullName evidence="1">Uncharacterized protein</fullName>
    </submittedName>
</protein>
<evidence type="ECO:0000313" key="1">
    <source>
        <dbReference type="EMBL" id="KAL2635359.1"/>
    </source>
</evidence>